<evidence type="ECO:0000313" key="2">
    <source>
        <dbReference type="Proteomes" id="UP001162162"/>
    </source>
</evidence>
<comment type="caution">
    <text evidence="1">The sequence shown here is derived from an EMBL/GenBank/DDBJ whole genome shotgun (WGS) entry which is preliminary data.</text>
</comment>
<accession>A0AAV8Z6P4</accession>
<gene>
    <name evidence="1" type="ORF">NQ318_021899</name>
</gene>
<protein>
    <submittedName>
        <fullName evidence="1">Uncharacterized protein</fullName>
    </submittedName>
</protein>
<dbReference type="AlphaFoldDB" id="A0AAV8Z6P4"/>
<proteinExistence type="predicted"/>
<reference evidence="1" key="1">
    <citation type="journal article" date="2023" name="Insect Mol. Biol.">
        <title>Genome sequencing provides insights into the evolution of gene families encoding plant cell wall-degrading enzymes in longhorned beetles.</title>
        <authorList>
            <person name="Shin N.R."/>
            <person name="Okamura Y."/>
            <person name="Kirsch R."/>
            <person name="Pauchet Y."/>
        </authorList>
    </citation>
    <scope>NUCLEOTIDE SEQUENCE</scope>
    <source>
        <strain evidence="1">AMC_N1</strain>
    </source>
</reference>
<dbReference type="SUPFAM" id="SSF53756">
    <property type="entry name" value="UDP-Glycosyltransferase/glycogen phosphorylase"/>
    <property type="match status" value="1"/>
</dbReference>
<organism evidence="1 2">
    <name type="scientific">Aromia moschata</name>
    <dbReference type="NCBI Taxonomy" id="1265417"/>
    <lineage>
        <taxon>Eukaryota</taxon>
        <taxon>Metazoa</taxon>
        <taxon>Ecdysozoa</taxon>
        <taxon>Arthropoda</taxon>
        <taxon>Hexapoda</taxon>
        <taxon>Insecta</taxon>
        <taxon>Pterygota</taxon>
        <taxon>Neoptera</taxon>
        <taxon>Endopterygota</taxon>
        <taxon>Coleoptera</taxon>
        <taxon>Polyphaga</taxon>
        <taxon>Cucujiformia</taxon>
        <taxon>Chrysomeloidea</taxon>
        <taxon>Cerambycidae</taxon>
        <taxon>Cerambycinae</taxon>
        <taxon>Callichromatini</taxon>
        <taxon>Aromia</taxon>
    </lineage>
</organism>
<sequence length="92" mass="10381">MADMKITVRSCANILVFSSAPAYSQQMAFLELWIDLSLRGHNVTLVTPNPVNNPKLTNLTEIDVKYSCGVLDNVTTIVEFFGEQLDFLWNTR</sequence>
<evidence type="ECO:0000313" key="1">
    <source>
        <dbReference type="EMBL" id="KAJ8959707.1"/>
    </source>
</evidence>
<name>A0AAV8Z6P4_9CUCU</name>
<keyword evidence="2" id="KW-1185">Reference proteome</keyword>
<dbReference type="EMBL" id="JAPWTK010000012">
    <property type="protein sequence ID" value="KAJ8959707.1"/>
    <property type="molecule type" value="Genomic_DNA"/>
</dbReference>
<dbReference type="Proteomes" id="UP001162162">
    <property type="component" value="Unassembled WGS sequence"/>
</dbReference>